<evidence type="ECO:0000313" key="2">
    <source>
        <dbReference type="Proteomes" id="UP000646365"/>
    </source>
</evidence>
<proteinExistence type="predicted"/>
<dbReference type="Gene3D" id="3.20.20.80">
    <property type="entry name" value="Glycosidases"/>
    <property type="match status" value="1"/>
</dbReference>
<accession>A0A8J3E2G2</accession>
<dbReference type="CDD" id="cd03143">
    <property type="entry name" value="A4_beta-galactosidase_middle_domain"/>
    <property type="match status" value="1"/>
</dbReference>
<dbReference type="Proteomes" id="UP000646365">
    <property type="component" value="Unassembled WGS sequence"/>
</dbReference>
<gene>
    <name evidence="1" type="ORF">GCM10011611_15470</name>
</gene>
<reference evidence="1" key="2">
    <citation type="submission" date="2020-09" db="EMBL/GenBank/DDBJ databases">
        <authorList>
            <person name="Sun Q."/>
            <person name="Zhou Y."/>
        </authorList>
    </citation>
    <scope>NUCLEOTIDE SEQUENCE</scope>
    <source>
        <strain evidence="1">CGMCC 1.15725</strain>
    </source>
</reference>
<name>A0A8J3E2G2_9PROT</name>
<dbReference type="EMBL" id="BMJQ01000003">
    <property type="protein sequence ID" value="GGF10809.1"/>
    <property type="molecule type" value="Genomic_DNA"/>
</dbReference>
<protein>
    <recommendedName>
        <fullName evidence="3">Glycoside hydrolase family 42 N-terminal domain-containing protein</fullName>
    </recommendedName>
</protein>
<reference evidence="1" key="1">
    <citation type="journal article" date="2014" name="Int. J. Syst. Evol. Microbiol.">
        <title>Complete genome sequence of Corynebacterium casei LMG S-19264T (=DSM 44701T), isolated from a smear-ripened cheese.</title>
        <authorList>
            <consortium name="US DOE Joint Genome Institute (JGI-PGF)"/>
            <person name="Walter F."/>
            <person name="Albersmeier A."/>
            <person name="Kalinowski J."/>
            <person name="Ruckert C."/>
        </authorList>
    </citation>
    <scope>NUCLEOTIDE SEQUENCE</scope>
    <source>
        <strain evidence="1">CGMCC 1.15725</strain>
    </source>
</reference>
<keyword evidence="2" id="KW-1185">Reference proteome</keyword>
<organism evidence="1 2">
    <name type="scientific">Aliidongia dinghuensis</name>
    <dbReference type="NCBI Taxonomy" id="1867774"/>
    <lineage>
        <taxon>Bacteria</taxon>
        <taxon>Pseudomonadati</taxon>
        <taxon>Pseudomonadota</taxon>
        <taxon>Alphaproteobacteria</taxon>
        <taxon>Rhodospirillales</taxon>
        <taxon>Dongiaceae</taxon>
        <taxon>Aliidongia</taxon>
    </lineage>
</organism>
<sequence length="766" mass="83326">MPSGSDPWMIQQSRMSRRLSEIRASLAIASLAALLAGLAVPSAARADGPAWPDYQVIMWQNQTPARLDGLARLGVTAGTIHGRHGPIAPDEIARETAPFRALGLGWYVENIATDFYSAYHRWHPDRPVTWLFDEAKRLHRQDPADLTPFIRTPSLSDPAWLARIATRLKQHVAAFGQPRPLFFNLADEAGTGDLAAAWDFDFAPASLDGMRAWLQQQYGSLTALNREWDSRFTSWSAVVPMTTNEALRRPDENFAAWADFKEWMDEAFARAVRIGTNAVHAADPAALAALEGAQIPGWGGYDYSRLAGAVDVMEMYDFGNNVEIARALNPQLVVLHTSTLADASQIRAIWHALLLGGRGLILWDENGAFVDQNGAPTPRGRTLEVLTTELRSGLAAQLIASRPARDPVAILYSPESLRLQWLLDRKADGKPWAERQAETEYDEDNPVRAATRRAAGLLSHLGVSPQWLTPDRIETGALEADRIRVLVLPHTIALSPAEAQRIRKFLARGGTLLTDTMPGAFDRHGRRVERPPLADLAGRGRFLLLPDLMQDRAPGDPLPLVRLRRILATAGAPPPFTLSAADGSTAADIDARVFRDGDAVIVGLQRDGDGSAEQPQAITLELAAPAYVYDLRRPGLPQRTTRLTLAPEATSAAILALLPAPPPPLSIEGPDRLAPGGSADFTISEKSSAWRGGRIVHIEPIAPDGTALRQGTANLALDGKRTVWRLALPADATPGAWTIRLRDMFGGAELMHGIDVSKVADKPSDD</sequence>
<dbReference type="InterPro" id="IPR017853">
    <property type="entry name" value="GH"/>
</dbReference>
<comment type="caution">
    <text evidence="1">The sequence shown here is derived from an EMBL/GenBank/DDBJ whole genome shotgun (WGS) entry which is preliminary data.</text>
</comment>
<dbReference type="SUPFAM" id="SSF51445">
    <property type="entry name" value="(Trans)glycosidases"/>
    <property type="match status" value="1"/>
</dbReference>
<dbReference type="Gene3D" id="3.40.50.880">
    <property type="match status" value="1"/>
</dbReference>
<dbReference type="InterPro" id="IPR029062">
    <property type="entry name" value="Class_I_gatase-like"/>
</dbReference>
<evidence type="ECO:0000313" key="1">
    <source>
        <dbReference type="EMBL" id="GGF10809.1"/>
    </source>
</evidence>
<evidence type="ECO:0008006" key="3">
    <source>
        <dbReference type="Google" id="ProtNLM"/>
    </source>
</evidence>
<dbReference type="AlphaFoldDB" id="A0A8J3E2G2"/>